<keyword evidence="2" id="KW-1185">Reference proteome</keyword>
<proteinExistence type="predicted"/>
<organism evidence="1 2">
    <name type="scientific">Promicromonospora citrea</name>
    <dbReference type="NCBI Taxonomy" id="43677"/>
    <lineage>
        <taxon>Bacteria</taxon>
        <taxon>Bacillati</taxon>
        <taxon>Actinomycetota</taxon>
        <taxon>Actinomycetes</taxon>
        <taxon>Micrococcales</taxon>
        <taxon>Promicromonosporaceae</taxon>
        <taxon>Promicromonospora</taxon>
    </lineage>
</organism>
<name>A0A8H9GGQ1_9MICO</name>
<dbReference type="RefSeq" id="WP_171106381.1">
    <property type="nucleotide sequence ID" value="NZ_BMPT01000004.1"/>
</dbReference>
<accession>A0A8H9GGQ1</accession>
<reference evidence="1" key="2">
    <citation type="submission" date="2020-09" db="EMBL/GenBank/DDBJ databases">
        <authorList>
            <person name="Sun Q."/>
            <person name="Ohkuma M."/>
        </authorList>
    </citation>
    <scope>NUCLEOTIDE SEQUENCE</scope>
    <source>
        <strain evidence="1">JCM 3051</strain>
    </source>
</reference>
<reference evidence="1" key="1">
    <citation type="journal article" date="2014" name="Int. J. Syst. Evol. Microbiol.">
        <title>Complete genome sequence of Corynebacterium casei LMG S-19264T (=DSM 44701T), isolated from a smear-ripened cheese.</title>
        <authorList>
            <consortium name="US DOE Joint Genome Institute (JGI-PGF)"/>
            <person name="Walter F."/>
            <person name="Albersmeier A."/>
            <person name="Kalinowski J."/>
            <person name="Ruckert C."/>
        </authorList>
    </citation>
    <scope>NUCLEOTIDE SEQUENCE</scope>
    <source>
        <strain evidence="1">JCM 3051</strain>
    </source>
</reference>
<dbReference type="AlphaFoldDB" id="A0A8H9GGQ1"/>
<evidence type="ECO:0000313" key="1">
    <source>
        <dbReference type="EMBL" id="GGM20242.1"/>
    </source>
</evidence>
<evidence type="ECO:0000313" key="2">
    <source>
        <dbReference type="Proteomes" id="UP000655589"/>
    </source>
</evidence>
<comment type="caution">
    <text evidence="1">The sequence shown here is derived from an EMBL/GenBank/DDBJ whole genome shotgun (WGS) entry which is preliminary data.</text>
</comment>
<sequence>MFNRQITKEDYPGLLNAMGNDLTAAHGTVWRMQEWAFEAGLEGLADALDGVARAIERANGAAHDAWLRIGDEIDSKGAN</sequence>
<protein>
    <submittedName>
        <fullName evidence="1">Uncharacterized protein</fullName>
    </submittedName>
</protein>
<dbReference type="EMBL" id="BMPT01000004">
    <property type="protein sequence ID" value="GGM20242.1"/>
    <property type="molecule type" value="Genomic_DNA"/>
</dbReference>
<gene>
    <name evidence="1" type="ORF">GCM10010102_14930</name>
</gene>
<dbReference type="Proteomes" id="UP000655589">
    <property type="component" value="Unassembled WGS sequence"/>
</dbReference>